<dbReference type="EMBL" id="KV428007">
    <property type="protein sequence ID" value="KZT43653.1"/>
    <property type="molecule type" value="Genomic_DNA"/>
</dbReference>
<feature type="region of interest" description="Disordered" evidence="1">
    <location>
        <begin position="288"/>
        <end position="355"/>
    </location>
</feature>
<feature type="region of interest" description="Disordered" evidence="1">
    <location>
        <begin position="426"/>
        <end position="463"/>
    </location>
</feature>
<dbReference type="STRING" id="1314776.A0A166IDU5"/>
<dbReference type="InterPro" id="IPR001357">
    <property type="entry name" value="BRCT_dom"/>
</dbReference>
<protein>
    <recommendedName>
        <fullName evidence="2">BRCT domain-containing protein</fullName>
    </recommendedName>
</protein>
<dbReference type="AlphaFoldDB" id="A0A166IDU5"/>
<evidence type="ECO:0000256" key="1">
    <source>
        <dbReference type="SAM" id="MobiDB-lite"/>
    </source>
</evidence>
<dbReference type="SUPFAM" id="SSF52113">
    <property type="entry name" value="BRCT domain"/>
    <property type="match status" value="1"/>
</dbReference>
<feature type="region of interest" description="Disordered" evidence="1">
    <location>
        <begin position="158"/>
        <end position="220"/>
    </location>
</feature>
<gene>
    <name evidence="3" type="ORF">SISSUDRAFT_1040129</name>
</gene>
<feature type="domain" description="BRCT" evidence="2">
    <location>
        <begin position="53"/>
        <end position="125"/>
    </location>
</feature>
<dbReference type="Gene3D" id="3.40.50.10190">
    <property type="entry name" value="BRCT domain"/>
    <property type="match status" value="1"/>
</dbReference>
<reference evidence="3 4" key="1">
    <citation type="journal article" date="2016" name="Mol. Biol. Evol.">
        <title>Comparative Genomics of Early-Diverging Mushroom-Forming Fungi Provides Insights into the Origins of Lignocellulose Decay Capabilities.</title>
        <authorList>
            <person name="Nagy L.G."/>
            <person name="Riley R."/>
            <person name="Tritt A."/>
            <person name="Adam C."/>
            <person name="Daum C."/>
            <person name="Floudas D."/>
            <person name="Sun H."/>
            <person name="Yadav J.S."/>
            <person name="Pangilinan J."/>
            <person name="Larsson K.H."/>
            <person name="Matsuura K."/>
            <person name="Barry K."/>
            <person name="Labutti K."/>
            <person name="Kuo R."/>
            <person name="Ohm R.A."/>
            <person name="Bhattacharya S.S."/>
            <person name="Shirouzu T."/>
            <person name="Yoshinaga Y."/>
            <person name="Martin F.M."/>
            <person name="Grigoriev I.V."/>
            <person name="Hibbett D.S."/>
        </authorList>
    </citation>
    <scope>NUCLEOTIDE SEQUENCE [LARGE SCALE GENOMIC DNA]</scope>
    <source>
        <strain evidence="3 4">HHB10207 ss-3</strain>
    </source>
</reference>
<sequence length="622" mass="69992">MPPPHPRPNTVQRSGPVPSNDASALNNENVTELFIDPILGSPLMLYIAKDVDDREELVHLIQKYGGIVVQSYTTSTYLLVDPRKEYGKSLYLQYAGKKGKVILDVLWVRECVKRGQLQTYQNNFAGCKVMGERSEFEEAAHGSVSVPEADVHHHSIAAEGPPVGAASGQTPNHVPVSRPSDLIATSSVSNSHSFPPSNSVPPAIRSDAYSYPPPPMERSPHPESIQYWPNATSMIPGVTSTFEDANQRVQNSDYQPIQQTWDASANPLSNTGAEYEYQWAPPVSFYHDSNEGHFSSPPEIRQVPSQAPRSRKRKRVEDPPQSTPPSVEPLASRLVTPRAPLMRSPSPPTRVLRSTHGGNLFTEEDITYLQRYIDYCQNHGLTLSLREICERVAIKAPHHTFYSWRRYCNKHQIRLGGYAMDEMALPSPHIPDESPSAPEMDLNNPADDPAGASVERSPSPPRVLFRSTTGKGIAFTEADVNFLTQHLRYSRGKTKDLNMVQFWKTIAEKAPHHSRASWMKYWRRHKHELEGEGSMPPPPEKKKKYDANDDLILARFFLTKHKGTSDAIFQDFARQNPHHPWKGWQEHHRLHKAKIDHLIEKLRNGEMELRQGSSEPAMAVPG</sequence>
<feature type="region of interest" description="Disordered" evidence="1">
    <location>
        <begin position="1"/>
        <end position="22"/>
    </location>
</feature>
<dbReference type="OrthoDB" id="3358963at2759"/>
<name>A0A166IDU5_9AGAM</name>
<proteinExistence type="predicted"/>
<dbReference type="Pfam" id="PF16589">
    <property type="entry name" value="BRCT_2"/>
    <property type="match status" value="1"/>
</dbReference>
<accession>A0A166IDU5</accession>
<evidence type="ECO:0000313" key="3">
    <source>
        <dbReference type="EMBL" id="KZT43653.1"/>
    </source>
</evidence>
<dbReference type="InterPro" id="IPR036420">
    <property type="entry name" value="BRCT_dom_sf"/>
</dbReference>
<dbReference type="SMART" id="SM00292">
    <property type="entry name" value="BRCT"/>
    <property type="match status" value="1"/>
</dbReference>
<organism evidence="3 4">
    <name type="scientific">Sistotremastrum suecicum HHB10207 ss-3</name>
    <dbReference type="NCBI Taxonomy" id="1314776"/>
    <lineage>
        <taxon>Eukaryota</taxon>
        <taxon>Fungi</taxon>
        <taxon>Dikarya</taxon>
        <taxon>Basidiomycota</taxon>
        <taxon>Agaricomycotina</taxon>
        <taxon>Agaricomycetes</taxon>
        <taxon>Sistotremastrales</taxon>
        <taxon>Sistotremastraceae</taxon>
        <taxon>Sistotremastrum</taxon>
    </lineage>
</organism>
<evidence type="ECO:0000259" key="2">
    <source>
        <dbReference type="PROSITE" id="PS50172"/>
    </source>
</evidence>
<dbReference type="Proteomes" id="UP000076798">
    <property type="component" value="Unassembled WGS sequence"/>
</dbReference>
<evidence type="ECO:0000313" key="4">
    <source>
        <dbReference type="Proteomes" id="UP000076798"/>
    </source>
</evidence>
<keyword evidence="4" id="KW-1185">Reference proteome</keyword>
<dbReference type="PROSITE" id="PS50172">
    <property type="entry name" value="BRCT"/>
    <property type="match status" value="1"/>
</dbReference>
<feature type="compositionally biased region" description="Low complexity" evidence="1">
    <location>
        <begin position="186"/>
        <end position="202"/>
    </location>
</feature>
<dbReference type="CDD" id="cd00027">
    <property type="entry name" value="BRCT"/>
    <property type="match status" value="1"/>
</dbReference>